<evidence type="ECO:0000313" key="2">
    <source>
        <dbReference type="Proteomes" id="UP001058974"/>
    </source>
</evidence>
<organism evidence="1 2">
    <name type="scientific">Pisum sativum</name>
    <name type="common">Garden pea</name>
    <name type="synonym">Lathyrus oleraceus</name>
    <dbReference type="NCBI Taxonomy" id="3888"/>
    <lineage>
        <taxon>Eukaryota</taxon>
        <taxon>Viridiplantae</taxon>
        <taxon>Streptophyta</taxon>
        <taxon>Embryophyta</taxon>
        <taxon>Tracheophyta</taxon>
        <taxon>Spermatophyta</taxon>
        <taxon>Magnoliopsida</taxon>
        <taxon>eudicotyledons</taxon>
        <taxon>Gunneridae</taxon>
        <taxon>Pentapetalae</taxon>
        <taxon>rosids</taxon>
        <taxon>fabids</taxon>
        <taxon>Fabales</taxon>
        <taxon>Fabaceae</taxon>
        <taxon>Papilionoideae</taxon>
        <taxon>50 kb inversion clade</taxon>
        <taxon>NPAAA clade</taxon>
        <taxon>Hologalegina</taxon>
        <taxon>IRL clade</taxon>
        <taxon>Fabeae</taxon>
        <taxon>Lathyrus</taxon>
    </lineage>
</organism>
<dbReference type="InterPro" id="IPR028919">
    <property type="entry name" value="Viral_movement"/>
</dbReference>
<proteinExistence type="predicted"/>
<keyword evidence="2" id="KW-1185">Reference proteome</keyword>
<dbReference type="Pfam" id="PF01107">
    <property type="entry name" value="MP"/>
    <property type="match status" value="1"/>
</dbReference>
<protein>
    <submittedName>
        <fullName evidence="1">Uncharacterized protein</fullName>
    </submittedName>
</protein>
<dbReference type="EMBL" id="JAMSHJ010000003">
    <property type="protein sequence ID" value="KAI5430576.1"/>
    <property type="molecule type" value="Genomic_DNA"/>
</dbReference>
<dbReference type="Proteomes" id="UP001058974">
    <property type="component" value="Chromosome 3"/>
</dbReference>
<accession>A0A9D4Y5A1</accession>
<name>A0A9D4Y5A1_PEA</name>
<sequence length="227" mass="26758">MAALSLVDAKTDAEEYKIVHFWYKNNRSIRKIPTGNIYKQTLLSRLNFTKDNKIITVKKKLHIYDDNHCKDIYLILGDDIKSYRSKYQFLHIGLVQFCIEMNHYKFSRHHMRVRLRDSKYSNVEDSILVSFVTAVENGVVKFNWFPNFSTCLSDLENSNALVVTIDPPKTISRVMNEKYPLGYEPLIKVRYRVCYKLMKTSLKPDYLFQNPELQVNTEITNFVVPQI</sequence>
<dbReference type="Gramene" id="Psat3g170960.1">
    <property type="protein sequence ID" value="Psat3g170960.1.cds1"/>
    <property type="gene ID" value="Psat3g170960"/>
</dbReference>
<gene>
    <name evidence="1" type="ORF">KIW84_034968</name>
</gene>
<comment type="caution">
    <text evidence="1">The sequence shown here is derived from an EMBL/GenBank/DDBJ whole genome shotgun (WGS) entry which is preliminary data.</text>
</comment>
<evidence type="ECO:0000313" key="1">
    <source>
        <dbReference type="EMBL" id="KAI5430576.1"/>
    </source>
</evidence>
<dbReference type="AlphaFoldDB" id="A0A9D4Y5A1"/>
<reference evidence="1 2" key="1">
    <citation type="journal article" date="2022" name="Nat. Genet.">
        <title>Improved pea reference genome and pan-genome highlight genomic features and evolutionary characteristics.</title>
        <authorList>
            <person name="Yang T."/>
            <person name="Liu R."/>
            <person name="Luo Y."/>
            <person name="Hu S."/>
            <person name="Wang D."/>
            <person name="Wang C."/>
            <person name="Pandey M.K."/>
            <person name="Ge S."/>
            <person name="Xu Q."/>
            <person name="Li N."/>
            <person name="Li G."/>
            <person name="Huang Y."/>
            <person name="Saxena R.K."/>
            <person name="Ji Y."/>
            <person name="Li M."/>
            <person name="Yan X."/>
            <person name="He Y."/>
            <person name="Liu Y."/>
            <person name="Wang X."/>
            <person name="Xiang C."/>
            <person name="Varshney R.K."/>
            <person name="Ding H."/>
            <person name="Gao S."/>
            <person name="Zong X."/>
        </authorList>
    </citation>
    <scope>NUCLEOTIDE SEQUENCE [LARGE SCALE GENOMIC DNA]</scope>
    <source>
        <strain evidence="1 2">cv. Zhongwan 6</strain>
    </source>
</reference>
<dbReference type="Gramene" id="Psat03G0496800-T1">
    <property type="protein sequence ID" value="KAI5430576.1"/>
    <property type="gene ID" value="KIW84_034968"/>
</dbReference>